<dbReference type="GO" id="GO:0071513">
    <property type="term" value="C:phosphopantothenoylcysteine decarboxylase complex"/>
    <property type="evidence" value="ECO:0007669"/>
    <property type="project" value="TreeGrafter"/>
</dbReference>
<evidence type="ECO:0000313" key="4">
    <source>
        <dbReference type="EMBL" id="CAF1246438.1"/>
    </source>
</evidence>
<name>A0A814ZP32_ADIRI</name>
<evidence type="ECO:0000259" key="3">
    <source>
        <dbReference type="Pfam" id="PF02441"/>
    </source>
</evidence>
<dbReference type="GO" id="GO:0015937">
    <property type="term" value="P:coenzyme A biosynthetic process"/>
    <property type="evidence" value="ECO:0007669"/>
    <property type="project" value="UniProtKB-KW"/>
</dbReference>
<dbReference type="SUPFAM" id="SSF52507">
    <property type="entry name" value="Homo-oligomeric flavin-containing Cys decarboxylases, HFCD"/>
    <property type="match status" value="1"/>
</dbReference>
<dbReference type="Pfam" id="PF02441">
    <property type="entry name" value="Flavoprotein"/>
    <property type="match status" value="1"/>
</dbReference>
<accession>A0A814ZP32</accession>
<feature type="domain" description="Flavoprotein" evidence="3">
    <location>
        <begin position="13"/>
        <end position="200"/>
    </location>
</feature>
<reference evidence="4" key="1">
    <citation type="submission" date="2021-02" db="EMBL/GenBank/DDBJ databases">
        <authorList>
            <person name="Nowell W R."/>
        </authorList>
    </citation>
    <scope>NUCLEOTIDE SEQUENCE</scope>
</reference>
<comment type="similarity">
    <text evidence="2">Belongs to the HFCD (homooligomeric flavin containing Cys decarboxylase) superfamily.</text>
</comment>
<dbReference type="GO" id="GO:0004633">
    <property type="term" value="F:phosphopantothenoylcysteine decarboxylase activity"/>
    <property type="evidence" value="ECO:0007669"/>
    <property type="project" value="TreeGrafter"/>
</dbReference>
<keyword evidence="1" id="KW-0173">Coenzyme A biosynthesis</keyword>
<dbReference type="EMBL" id="CAJNOJ010000177">
    <property type="protein sequence ID" value="CAF1246438.1"/>
    <property type="molecule type" value="Genomic_DNA"/>
</dbReference>
<dbReference type="Gene3D" id="3.40.50.1950">
    <property type="entry name" value="Flavin prenyltransferase-like"/>
    <property type="match status" value="1"/>
</dbReference>
<dbReference type="PANTHER" id="PTHR14359:SF6">
    <property type="entry name" value="PHOSPHOPANTOTHENOYLCYSTEINE DECARBOXYLASE"/>
    <property type="match status" value="1"/>
</dbReference>
<dbReference type="GO" id="GO:0010181">
    <property type="term" value="F:FMN binding"/>
    <property type="evidence" value="ECO:0007669"/>
    <property type="project" value="TreeGrafter"/>
</dbReference>
<evidence type="ECO:0000256" key="1">
    <source>
        <dbReference type="ARBA" id="ARBA00022993"/>
    </source>
</evidence>
<organism evidence="4 5">
    <name type="scientific">Adineta ricciae</name>
    <name type="common">Rotifer</name>
    <dbReference type="NCBI Taxonomy" id="249248"/>
    <lineage>
        <taxon>Eukaryota</taxon>
        <taxon>Metazoa</taxon>
        <taxon>Spiralia</taxon>
        <taxon>Gnathifera</taxon>
        <taxon>Rotifera</taxon>
        <taxon>Eurotatoria</taxon>
        <taxon>Bdelloidea</taxon>
        <taxon>Adinetida</taxon>
        <taxon>Adinetidae</taxon>
        <taxon>Adineta</taxon>
    </lineage>
</organism>
<sequence length="208" mass="23297">MSNEEHHHQRRRHLLLGVTGSVAAIKIQELVQNFHSNNIDTIVIPTEVAKHFLGLEDSWCSHGSVNEIKSPCYFEDKDEWSTWKTRGDPVLHIVLRDWADVLLIAPLDANTLAKISVGICDNLLTNVVRAWDLKNGKPLIVAPAMNTAMYEHPLTRQQLDLITKTFGYIEIPSIEKTLMCGQTGIGAMASVESIVTETLKIFQRVSSN</sequence>
<evidence type="ECO:0000256" key="2">
    <source>
        <dbReference type="ARBA" id="ARBA00038350"/>
    </source>
</evidence>
<comment type="caution">
    <text evidence="4">The sequence shown here is derived from an EMBL/GenBank/DDBJ whole genome shotgun (WGS) entry which is preliminary data.</text>
</comment>
<dbReference type="InterPro" id="IPR003382">
    <property type="entry name" value="Flavoprotein"/>
</dbReference>
<dbReference type="Proteomes" id="UP000663852">
    <property type="component" value="Unassembled WGS sequence"/>
</dbReference>
<dbReference type="PANTHER" id="PTHR14359">
    <property type="entry name" value="HOMO-OLIGOMERIC FLAVIN CONTAINING CYS DECARBOXYLASE FAMILY"/>
    <property type="match status" value="1"/>
</dbReference>
<evidence type="ECO:0000313" key="5">
    <source>
        <dbReference type="Proteomes" id="UP000663852"/>
    </source>
</evidence>
<dbReference type="InterPro" id="IPR036551">
    <property type="entry name" value="Flavin_trans-like"/>
</dbReference>
<protein>
    <recommendedName>
        <fullName evidence="3">Flavoprotein domain-containing protein</fullName>
    </recommendedName>
</protein>
<dbReference type="OrthoDB" id="1532798at2759"/>
<gene>
    <name evidence="4" type="ORF">EDS130_LOCUS27734</name>
</gene>
<proteinExistence type="inferred from homology"/>
<dbReference type="AlphaFoldDB" id="A0A814ZP32"/>